<dbReference type="InterPro" id="IPR029033">
    <property type="entry name" value="His_PPase_superfam"/>
</dbReference>
<evidence type="ECO:0000256" key="14">
    <source>
        <dbReference type="SAM" id="SignalP"/>
    </source>
</evidence>
<dbReference type="PANTHER" id="PTHR20963:SF8">
    <property type="entry name" value="MULTIPLE INOSITOL POLYPHOSPHATE PHOSPHATASE 1"/>
    <property type="match status" value="1"/>
</dbReference>
<evidence type="ECO:0000256" key="4">
    <source>
        <dbReference type="ARBA" id="ARBA00013040"/>
    </source>
</evidence>
<evidence type="ECO:0000256" key="13">
    <source>
        <dbReference type="ARBA" id="ARBA00043832"/>
    </source>
</evidence>
<dbReference type="GO" id="GO:0003993">
    <property type="term" value="F:acid phosphatase activity"/>
    <property type="evidence" value="ECO:0007669"/>
    <property type="project" value="TreeGrafter"/>
</dbReference>
<dbReference type="EC" id="3.1.3.62" evidence="4"/>
<dbReference type="Gene3D" id="3.40.50.1240">
    <property type="entry name" value="Phosphoglycerate mutase-like"/>
    <property type="match status" value="1"/>
</dbReference>
<comment type="catalytic activity">
    <reaction evidence="11">
        <text>1D-myo-inositol 1,2,4,5,6-pentakisphosphate + H2O = 1D-myo-inositol 1,2,5,6-tetrakisphosphate + phosphate</text>
        <dbReference type="Rhea" id="RHEA:77115"/>
        <dbReference type="ChEBI" id="CHEBI:15377"/>
        <dbReference type="ChEBI" id="CHEBI:43474"/>
        <dbReference type="ChEBI" id="CHEBI:57798"/>
        <dbReference type="ChEBI" id="CHEBI:195535"/>
        <dbReference type="EC" id="3.1.3.62"/>
    </reaction>
    <physiologicalReaction direction="left-to-right" evidence="11">
        <dbReference type="Rhea" id="RHEA:77116"/>
    </physiologicalReaction>
</comment>
<keyword evidence="8" id="KW-0472">Membrane</keyword>
<sequence>MSAKDIIILSIFLTVLIERSFEYCSTEEKSNRHYGTYTSYDNSFEESQLTNLNSNVTMIYFIGRHGSRQESGSGIRNWRKYLPELQEILEKNQLAVDVCREDIESIINWKLNISIKDSYKLLEIGKNEQKSIAKRLLIKFPRFFNNLRNVEQLDFQSSNTDRTYQSAYEFLSTIFKGRNISFNIKRSRKSDNLIRSYKNFDPSYTKRSEKIQLKIENFLKSDEIQEILKSIPMVTNLNLDFHPQLLLTIWRSCAYEYLSLESSPWCAVFNDKVLKILEFLDDARYYNLQGYGLSPAQKSACVIIRDVWENIHLSKAGMYLLL</sequence>
<comment type="catalytic activity">
    <reaction evidence="12">
        <text>1D-myo-inositol hexakisphosphate + H2O = 1D-myo-inositol 1,2,4,5,6-pentakisphosphate + phosphate</text>
        <dbReference type="Rhea" id="RHEA:16989"/>
        <dbReference type="ChEBI" id="CHEBI:15377"/>
        <dbReference type="ChEBI" id="CHEBI:43474"/>
        <dbReference type="ChEBI" id="CHEBI:57798"/>
        <dbReference type="ChEBI" id="CHEBI:58130"/>
        <dbReference type="EC" id="3.1.3.62"/>
    </reaction>
    <physiologicalReaction direction="left-to-right" evidence="12">
        <dbReference type="Rhea" id="RHEA:16990"/>
    </physiologicalReaction>
</comment>
<comment type="similarity">
    <text evidence="2">Belongs to the histidine acid phosphatase family. MINPP1 subfamily.</text>
</comment>
<evidence type="ECO:0000256" key="7">
    <source>
        <dbReference type="ARBA" id="ARBA00022801"/>
    </source>
</evidence>
<keyword evidence="16" id="KW-1185">Reference proteome</keyword>
<accession>A0A7I8W9D5</accession>
<evidence type="ECO:0000256" key="5">
    <source>
        <dbReference type="ARBA" id="ARBA00018097"/>
    </source>
</evidence>
<evidence type="ECO:0000313" key="15">
    <source>
        <dbReference type="EMBL" id="CAD5124748.1"/>
    </source>
</evidence>
<dbReference type="InterPro" id="IPR000560">
    <property type="entry name" value="His_Pase_clade-2"/>
</dbReference>
<evidence type="ECO:0000256" key="8">
    <source>
        <dbReference type="ARBA" id="ARBA00023136"/>
    </source>
</evidence>
<comment type="subcellular location">
    <subcellularLocation>
        <location evidence="1">Membrane</location>
    </subcellularLocation>
</comment>
<dbReference type="AlphaFoldDB" id="A0A7I8W9D5"/>
<dbReference type="OrthoDB" id="6509975at2759"/>
<organism evidence="15 16">
    <name type="scientific">Dimorphilus gyrociliatus</name>
    <dbReference type="NCBI Taxonomy" id="2664684"/>
    <lineage>
        <taxon>Eukaryota</taxon>
        <taxon>Metazoa</taxon>
        <taxon>Spiralia</taxon>
        <taxon>Lophotrochozoa</taxon>
        <taxon>Annelida</taxon>
        <taxon>Polychaeta</taxon>
        <taxon>Polychaeta incertae sedis</taxon>
        <taxon>Dinophilidae</taxon>
        <taxon>Dimorphilus</taxon>
    </lineage>
</organism>
<evidence type="ECO:0000256" key="10">
    <source>
        <dbReference type="ARBA" id="ARBA00043668"/>
    </source>
</evidence>
<protein>
    <recommendedName>
        <fullName evidence="5">Multiple inositol polyphosphate phosphatase 1</fullName>
        <ecNumber evidence="4">3.1.3.62</ecNumber>
        <ecNumber evidence="3">3.1.3.80</ecNumber>
    </recommendedName>
    <alternativeName>
        <fullName evidence="9">2,3-bisphosphoglycerate 3-phosphatase</fullName>
    </alternativeName>
</protein>
<proteinExistence type="inferred from homology"/>
<comment type="catalytic activity">
    <reaction evidence="10">
        <text>1D-myo-inositol 1,2,5,6-tetrakisphosphate + H2O = 1D-myo-inositol 1,2,6-trisphosphate + phosphate</text>
        <dbReference type="Rhea" id="RHEA:77119"/>
        <dbReference type="ChEBI" id="CHEBI:15377"/>
        <dbReference type="ChEBI" id="CHEBI:43474"/>
        <dbReference type="ChEBI" id="CHEBI:195535"/>
        <dbReference type="ChEBI" id="CHEBI:195537"/>
        <dbReference type="EC" id="3.1.3.62"/>
    </reaction>
    <physiologicalReaction direction="left-to-right" evidence="10">
        <dbReference type="Rhea" id="RHEA:77120"/>
    </physiologicalReaction>
</comment>
<name>A0A7I8W9D5_9ANNE</name>
<reference evidence="15 16" key="1">
    <citation type="submission" date="2020-08" db="EMBL/GenBank/DDBJ databases">
        <authorList>
            <person name="Hejnol A."/>
        </authorList>
    </citation>
    <scope>NUCLEOTIDE SEQUENCE [LARGE SCALE GENOMIC DNA]</scope>
</reference>
<evidence type="ECO:0000313" key="16">
    <source>
        <dbReference type="Proteomes" id="UP000549394"/>
    </source>
</evidence>
<dbReference type="SUPFAM" id="SSF53254">
    <property type="entry name" value="Phosphoglycerate mutase-like"/>
    <property type="match status" value="1"/>
</dbReference>
<evidence type="ECO:0000256" key="9">
    <source>
        <dbReference type="ARBA" id="ARBA00031642"/>
    </source>
</evidence>
<evidence type="ECO:0000256" key="11">
    <source>
        <dbReference type="ARBA" id="ARBA00043671"/>
    </source>
</evidence>
<dbReference type="PANTHER" id="PTHR20963">
    <property type="entry name" value="MULTIPLE INOSITOL POLYPHOSPHATE PHOSPHATASE-RELATED"/>
    <property type="match status" value="1"/>
</dbReference>
<comment type="caution">
    <text evidence="15">The sequence shown here is derived from an EMBL/GenBank/DDBJ whole genome shotgun (WGS) entry which is preliminary data.</text>
</comment>
<feature type="chain" id="PRO_5029590980" description="Multiple inositol polyphosphate phosphatase 1" evidence="14">
    <location>
        <begin position="18"/>
        <end position="322"/>
    </location>
</feature>
<gene>
    <name evidence="15" type="ORF">DGYR_LOCUS12239</name>
</gene>
<dbReference type="EMBL" id="CAJFCJ010000023">
    <property type="protein sequence ID" value="CAD5124748.1"/>
    <property type="molecule type" value="Genomic_DNA"/>
</dbReference>
<dbReference type="GO" id="GO:0016020">
    <property type="term" value="C:membrane"/>
    <property type="evidence" value="ECO:0007669"/>
    <property type="project" value="UniProtKB-SubCell"/>
</dbReference>
<comment type="catalytic activity">
    <reaction evidence="13">
        <text>(2R)-2,3-bisphosphoglycerate + H2O = (2R)-2-phosphoglycerate + phosphate</text>
        <dbReference type="Rhea" id="RHEA:27381"/>
        <dbReference type="ChEBI" id="CHEBI:15377"/>
        <dbReference type="ChEBI" id="CHEBI:43474"/>
        <dbReference type="ChEBI" id="CHEBI:58248"/>
        <dbReference type="ChEBI" id="CHEBI:58289"/>
        <dbReference type="EC" id="3.1.3.80"/>
    </reaction>
    <physiologicalReaction direction="left-to-right" evidence="13">
        <dbReference type="Rhea" id="RHEA:27382"/>
    </physiologicalReaction>
</comment>
<dbReference type="GO" id="GO:0034417">
    <property type="term" value="F:bisphosphoglycerate 3-phosphatase activity"/>
    <property type="evidence" value="ECO:0007669"/>
    <property type="project" value="UniProtKB-EC"/>
</dbReference>
<evidence type="ECO:0000256" key="12">
    <source>
        <dbReference type="ARBA" id="ARBA00043691"/>
    </source>
</evidence>
<dbReference type="Pfam" id="PF00328">
    <property type="entry name" value="His_Phos_2"/>
    <property type="match status" value="1"/>
</dbReference>
<keyword evidence="7" id="KW-0378">Hydrolase</keyword>
<feature type="signal peptide" evidence="14">
    <location>
        <begin position="1"/>
        <end position="17"/>
    </location>
</feature>
<evidence type="ECO:0000256" key="1">
    <source>
        <dbReference type="ARBA" id="ARBA00004370"/>
    </source>
</evidence>
<evidence type="ECO:0000256" key="2">
    <source>
        <dbReference type="ARBA" id="ARBA00008422"/>
    </source>
</evidence>
<dbReference type="Proteomes" id="UP000549394">
    <property type="component" value="Unassembled WGS sequence"/>
</dbReference>
<dbReference type="EC" id="3.1.3.80" evidence="3"/>
<evidence type="ECO:0000256" key="3">
    <source>
        <dbReference type="ARBA" id="ARBA00012976"/>
    </source>
</evidence>
<keyword evidence="6 14" id="KW-0732">Signal</keyword>
<evidence type="ECO:0000256" key="6">
    <source>
        <dbReference type="ARBA" id="ARBA00022729"/>
    </source>
</evidence>
<dbReference type="GO" id="GO:0052745">
    <property type="term" value="F:inositol phosphate phosphatase activity"/>
    <property type="evidence" value="ECO:0007669"/>
    <property type="project" value="TreeGrafter"/>
</dbReference>